<reference evidence="2" key="1">
    <citation type="submission" date="2021-12" db="EMBL/GenBank/DDBJ databases">
        <authorList>
            <person name="King R."/>
        </authorList>
    </citation>
    <scope>NUCLEOTIDE SEQUENCE</scope>
</reference>
<name>A0A9P0BNU1_CHRIL</name>
<dbReference type="AlphaFoldDB" id="A0A9P0BNU1"/>
<keyword evidence="1" id="KW-0732">Signal</keyword>
<accession>A0A9P0BNU1</accession>
<dbReference type="OrthoDB" id="7171716at2759"/>
<organism evidence="2 3">
    <name type="scientific">Chrysodeixis includens</name>
    <name type="common">Soybean looper</name>
    <name type="synonym">Pseudoplusia includens</name>
    <dbReference type="NCBI Taxonomy" id="689277"/>
    <lineage>
        <taxon>Eukaryota</taxon>
        <taxon>Metazoa</taxon>
        <taxon>Ecdysozoa</taxon>
        <taxon>Arthropoda</taxon>
        <taxon>Hexapoda</taxon>
        <taxon>Insecta</taxon>
        <taxon>Pterygota</taxon>
        <taxon>Neoptera</taxon>
        <taxon>Endopterygota</taxon>
        <taxon>Lepidoptera</taxon>
        <taxon>Glossata</taxon>
        <taxon>Ditrysia</taxon>
        <taxon>Noctuoidea</taxon>
        <taxon>Noctuidae</taxon>
        <taxon>Plusiinae</taxon>
        <taxon>Chrysodeixis</taxon>
    </lineage>
</organism>
<gene>
    <name evidence="2" type="ORF">CINC_LOCUS2845</name>
</gene>
<sequence length="113" mass="12766">MASAILFSVLLTTLFYAVLSLPAQRTEYLKPDSAKVTEEIVLNIDDSRIEPNPVNSFDVAVSFDAEVAPRLEDGVKRVRRTKRDVVNPGKNRCAIGRYWNGIRCSPEKTNKRR</sequence>
<evidence type="ECO:0000313" key="3">
    <source>
        <dbReference type="Proteomes" id="UP001154114"/>
    </source>
</evidence>
<evidence type="ECO:0000313" key="2">
    <source>
        <dbReference type="EMBL" id="CAH0585501.1"/>
    </source>
</evidence>
<evidence type="ECO:0000256" key="1">
    <source>
        <dbReference type="SAM" id="SignalP"/>
    </source>
</evidence>
<keyword evidence="3" id="KW-1185">Reference proteome</keyword>
<feature type="signal peptide" evidence="1">
    <location>
        <begin position="1"/>
        <end position="20"/>
    </location>
</feature>
<feature type="chain" id="PRO_5040182803" evidence="1">
    <location>
        <begin position="21"/>
        <end position="113"/>
    </location>
</feature>
<dbReference type="Proteomes" id="UP001154114">
    <property type="component" value="Chromosome 14"/>
</dbReference>
<dbReference type="EMBL" id="LR824017">
    <property type="protein sequence ID" value="CAH0585501.1"/>
    <property type="molecule type" value="Genomic_DNA"/>
</dbReference>
<proteinExistence type="predicted"/>
<protein>
    <submittedName>
        <fullName evidence="2">Uncharacterized protein</fullName>
    </submittedName>
</protein>